<evidence type="ECO:0000256" key="1">
    <source>
        <dbReference type="SAM" id="Phobius"/>
    </source>
</evidence>
<reference evidence="3 5" key="2">
    <citation type="submission" date="2020-07" db="EMBL/GenBank/DDBJ databases">
        <title>Sequencing the genomes of 1000 actinobacteria strains.</title>
        <authorList>
            <person name="Klenk H.-P."/>
        </authorList>
    </citation>
    <scope>NUCLEOTIDE SEQUENCE [LARGE SCALE GENOMIC DNA]</scope>
    <source>
        <strain evidence="3 5">DSM 10309</strain>
    </source>
</reference>
<evidence type="ECO:0000313" key="4">
    <source>
        <dbReference type="Proteomes" id="UP000321154"/>
    </source>
</evidence>
<dbReference type="Proteomes" id="UP000522688">
    <property type="component" value="Unassembled WGS sequence"/>
</dbReference>
<accession>A0A7W3JGK2</accession>
<name>A0A7W3JGK2_9MICO</name>
<sequence>MSTQHRGMPQSSAVKDKIDERAAHFNSVARAINMIVSAMTKFVVAVTYLVVNVTDLFDLLT</sequence>
<feature type="transmembrane region" description="Helical" evidence="1">
    <location>
        <begin position="31"/>
        <end position="51"/>
    </location>
</feature>
<evidence type="ECO:0000313" key="5">
    <source>
        <dbReference type="Proteomes" id="UP000522688"/>
    </source>
</evidence>
<evidence type="ECO:0000313" key="3">
    <source>
        <dbReference type="EMBL" id="MBA8812419.1"/>
    </source>
</evidence>
<keyword evidence="1" id="KW-1133">Transmembrane helix</keyword>
<dbReference type="Proteomes" id="UP000321154">
    <property type="component" value="Unassembled WGS sequence"/>
</dbReference>
<evidence type="ECO:0000313" key="2">
    <source>
        <dbReference type="EMBL" id="GEK81866.1"/>
    </source>
</evidence>
<keyword evidence="4" id="KW-1185">Reference proteome</keyword>
<dbReference type="AlphaFoldDB" id="A0A7W3JGK2"/>
<dbReference type="EMBL" id="BJUV01000001">
    <property type="protein sequence ID" value="GEK81866.1"/>
    <property type="molecule type" value="Genomic_DNA"/>
</dbReference>
<protein>
    <submittedName>
        <fullName evidence="3">Uncharacterized protein</fullName>
    </submittedName>
</protein>
<organism evidence="3 5">
    <name type="scientific">Frigoribacterium faeni</name>
    <dbReference type="NCBI Taxonomy" id="145483"/>
    <lineage>
        <taxon>Bacteria</taxon>
        <taxon>Bacillati</taxon>
        <taxon>Actinomycetota</taxon>
        <taxon>Actinomycetes</taxon>
        <taxon>Micrococcales</taxon>
        <taxon>Microbacteriaceae</taxon>
        <taxon>Frigoribacterium</taxon>
    </lineage>
</organism>
<reference evidence="2 4" key="1">
    <citation type="submission" date="2019-07" db="EMBL/GenBank/DDBJ databases">
        <title>Whole genome shotgun sequence of Frigoribacterium faeni NBRC 103066.</title>
        <authorList>
            <person name="Hosoyama A."/>
            <person name="Uohara A."/>
            <person name="Ohji S."/>
            <person name="Ichikawa N."/>
        </authorList>
    </citation>
    <scope>NUCLEOTIDE SEQUENCE [LARGE SCALE GENOMIC DNA]</scope>
    <source>
        <strain evidence="2 4">NBRC 103066</strain>
    </source>
</reference>
<gene>
    <name evidence="3" type="ORF">FB463_000643</name>
    <name evidence="2" type="ORF">FFA01_01750</name>
</gene>
<dbReference type="EMBL" id="JACGWW010000001">
    <property type="protein sequence ID" value="MBA8812419.1"/>
    <property type="molecule type" value="Genomic_DNA"/>
</dbReference>
<comment type="caution">
    <text evidence="3">The sequence shown here is derived from an EMBL/GenBank/DDBJ whole genome shotgun (WGS) entry which is preliminary data.</text>
</comment>
<proteinExistence type="predicted"/>
<keyword evidence="1" id="KW-0812">Transmembrane</keyword>
<keyword evidence="1" id="KW-0472">Membrane</keyword>